<gene>
    <name evidence="1" type="ORF">MOV92_11490</name>
</gene>
<evidence type="ECO:0000313" key="1">
    <source>
        <dbReference type="EMBL" id="UNP31828.1"/>
    </source>
</evidence>
<name>A0ABY3XJJ9_9GAMM</name>
<evidence type="ECO:0000313" key="2">
    <source>
        <dbReference type="Proteomes" id="UP000829194"/>
    </source>
</evidence>
<protein>
    <submittedName>
        <fullName evidence="1">Otopetrin domain-containing protein</fullName>
    </submittedName>
</protein>
<organism evidence="1 2">
    <name type="scientific">Lysobacter gummosus</name>
    <dbReference type="NCBI Taxonomy" id="262324"/>
    <lineage>
        <taxon>Bacteria</taxon>
        <taxon>Pseudomonadati</taxon>
        <taxon>Pseudomonadota</taxon>
        <taxon>Gammaproteobacteria</taxon>
        <taxon>Lysobacterales</taxon>
        <taxon>Lysobacteraceae</taxon>
        <taxon>Lysobacter</taxon>
    </lineage>
</organism>
<reference evidence="1 2" key="1">
    <citation type="submission" date="2022-03" db="EMBL/GenBank/DDBJ databases">
        <title>Complete genome sequence of Lysobacter capsici VKM B-2533 and Lysobacter gummosus 10.1.1, promising sources of lytic agents.</title>
        <authorList>
            <person name="Tarlachkov S.V."/>
            <person name="Kudryakova I.V."/>
            <person name="Afoshin A.S."/>
            <person name="Leontyevskaya E.A."/>
            <person name="Leontyevskaya N.V."/>
        </authorList>
    </citation>
    <scope>NUCLEOTIDE SEQUENCE [LARGE SCALE GENOMIC DNA]</scope>
    <source>
        <strain evidence="1 2">10.1.1</strain>
    </source>
</reference>
<dbReference type="Proteomes" id="UP000829194">
    <property type="component" value="Chromosome"/>
</dbReference>
<dbReference type="EMBL" id="CP093547">
    <property type="protein sequence ID" value="UNP31828.1"/>
    <property type="molecule type" value="Genomic_DNA"/>
</dbReference>
<keyword evidence="2" id="KW-1185">Reference proteome</keyword>
<proteinExistence type="predicted"/>
<dbReference type="RefSeq" id="WP_148648855.1">
    <property type="nucleotide sequence ID" value="NZ_CP011131.1"/>
</dbReference>
<accession>A0ABY3XJJ9</accession>
<sequence>MSRIFVAFPASRRRCANAKNTIQRPGADGRMRAAITSFMVSICGTHHVQSEFNGVLLLAESTLADRAHAYVNVSGETFSADMEVVSRIDGCAHQRLAAILACLLSTAVAVRTAKCRARDRKFDKRPKPT</sequence>